<evidence type="ECO:0000256" key="12">
    <source>
        <dbReference type="ARBA" id="ARBA00022490"/>
    </source>
</evidence>
<dbReference type="InterPro" id="IPR023151">
    <property type="entry name" value="PEP_util_CS"/>
</dbReference>
<evidence type="ECO:0000256" key="19">
    <source>
        <dbReference type="ARBA" id="ARBA00046577"/>
    </source>
</evidence>
<keyword evidence="17" id="KW-0418">Kinase</keyword>
<organism evidence="23">
    <name type="scientific">Desertifilum tharense IPPAS B-1220</name>
    <dbReference type="NCBI Taxonomy" id="1781255"/>
    <lineage>
        <taxon>Bacteria</taxon>
        <taxon>Bacillati</taxon>
        <taxon>Cyanobacteriota</taxon>
        <taxon>Cyanophyceae</taxon>
        <taxon>Desertifilales</taxon>
        <taxon>Desertifilaceae</taxon>
        <taxon>Desertifilum</taxon>
    </lineage>
</organism>
<comment type="catalytic activity">
    <reaction evidence="2">
        <text>dihydroxyacetone + phosphoenolpyruvate = dihydroxyacetone phosphate + pyruvate</text>
        <dbReference type="Rhea" id="RHEA:18381"/>
        <dbReference type="ChEBI" id="CHEBI:15361"/>
        <dbReference type="ChEBI" id="CHEBI:16016"/>
        <dbReference type="ChEBI" id="CHEBI:57642"/>
        <dbReference type="ChEBI" id="CHEBI:58702"/>
        <dbReference type="EC" id="2.7.1.121"/>
    </reaction>
</comment>
<dbReference type="InterPro" id="IPR008279">
    <property type="entry name" value="PEP-util_enz_mobile_dom"/>
</dbReference>
<dbReference type="AlphaFoldDB" id="A0A1E5QMN4"/>
<evidence type="ECO:0000313" key="23">
    <source>
        <dbReference type="EMBL" id="OEJ75952.1"/>
    </source>
</evidence>
<name>A0A1E5QMN4_9CYAN</name>
<feature type="domain" description="HPr" evidence="22">
    <location>
        <begin position="152"/>
        <end position="244"/>
    </location>
</feature>
<evidence type="ECO:0000256" key="18">
    <source>
        <dbReference type="ARBA" id="ARBA00022842"/>
    </source>
</evidence>
<evidence type="ECO:0000256" key="9">
    <source>
        <dbReference type="ARBA" id="ARBA00012232"/>
    </source>
</evidence>
<dbReference type="SUPFAM" id="SSF53062">
    <property type="entry name" value="PTS system fructose IIA component-like"/>
    <property type="match status" value="1"/>
</dbReference>
<keyword evidence="12" id="KW-0963">Cytoplasm</keyword>
<dbReference type="PANTHER" id="PTHR46244:SF6">
    <property type="entry name" value="PHOSPHOENOLPYRUVATE-PROTEIN PHOSPHOTRANSFERASE"/>
    <property type="match status" value="1"/>
</dbReference>
<gene>
    <name evidence="23" type="ORF">BH720_06640</name>
</gene>
<dbReference type="InterPro" id="IPR000032">
    <property type="entry name" value="HPr-like"/>
</dbReference>
<dbReference type="PRINTS" id="PR00107">
    <property type="entry name" value="PHOSPHOCPHPR"/>
</dbReference>
<keyword evidence="18" id="KW-0460">Magnesium</keyword>
<dbReference type="PROSITE" id="PS51350">
    <property type="entry name" value="PTS_HPR_DOM"/>
    <property type="match status" value="1"/>
</dbReference>
<dbReference type="Gene3D" id="3.30.1340.10">
    <property type="entry name" value="HPr-like"/>
    <property type="match status" value="1"/>
</dbReference>
<dbReference type="GO" id="GO:0005737">
    <property type="term" value="C:cytoplasm"/>
    <property type="evidence" value="ECO:0007669"/>
    <property type="project" value="UniProtKB-SubCell"/>
</dbReference>
<comment type="caution">
    <text evidence="23">The sequence shown here is derived from an EMBL/GenBank/DDBJ whole genome shotgun (WGS) entry which is preliminary data.</text>
</comment>
<dbReference type="GO" id="GO:0047324">
    <property type="term" value="F:phosphoenolpyruvate-glycerone phosphotransferase activity"/>
    <property type="evidence" value="ECO:0007669"/>
    <property type="project" value="UniProtKB-EC"/>
</dbReference>
<accession>A0A1E5QMN4</accession>
<dbReference type="EC" id="2.7.1.121" evidence="8"/>
<dbReference type="InterPro" id="IPR036662">
    <property type="entry name" value="PTS_EIIA_man-typ_sf"/>
</dbReference>
<dbReference type="Gene3D" id="3.40.50.510">
    <property type="entry name" value="Phosphotransferase system, mannose-type IIA component"/>
    <property type="match status" value="1"/>
</dbReference>
<keyword evidence="23" id="KW-0670">Pyruvate</keyword>
<dbReference type="InterPro" id="IPR006318">
    <property type="entry name" value="PTS_EI-like"/>
</dbReference>
<comment type="cofactor">
    <cofactor evidence="3">
        <name>Mg(2+)</name>
        <dbReference type="ChEBI" id="CHEBI:18420"/>
    </cofactor>
</comment>
<dbReference type="NCBIfam" id="TIGR02364">
    <property type="entry name" value="dha_pts"/>
    <property type="match status" value="1"/>
</dbReference>
<comment type="subcellular location">
    <subcellularLocation>
        <location evidence="6">Cytoplasm</location>
    </subcellularLocation>
</comment>
<keyword evidence="13" id="KW-0762">Sugar transport</keyword>
<comment type="subunit">
    <text evidence="19">Homodimer. The dihydroxyacetone kinase complex is composed of a homodimer of DhaM, a homodimer of DhaK and the subunit DhaL.</text>
</comment>
<evidence type="ECO:0000256" key="6">
    <source>
        <dbReference type="ARBA" id="ARBA00004496"/>
    </source>
</evidence>
<dbReference type="InterPro" id="IPR012844">
    <property type="entry name" value="DhaM_N"/>
</dbReference>
<proteinExistence type="inferred from homology"/>
<evidence type="ECO:0000256" key="5">
    <source>
        <dbReference type="ARBA" id="ARBA00003681"/>
    </source>
</evidence>
<dbReference type="InterPro" id="IPR050499">
    <property type="entry name" value="PEP-utilizing_PTS_enzyme"/>
</dbReference>
<dbReference type="Gene3D" id="3.20.20.60">
    <property type="entry name" value="Phosphoenolpyruvate-binding domains"/>
    <property type="match status" value="1"/>
</dbReference>
<keyword evidence="14 23" id="KW-0808">Transferase</keyword>
<dbReference type="Gene3D" id="1.10.274.10">
    <property type="entry name" value="PtsI, HPr-binding domain"/>
    <property type="match status" value="1"/>
</dbReference>
<dbReference type="Pfam" id="PF05524">
    <property type="entry name" value="PEP-utilisers_N"/>
    <property type="match status" value="1"/>
</dbReference>
<dbReference type="GO" id="GO:0016020">
    <property type="term" value="C:membrane"/>
    <property type="evidence" value="ECO:0007669"/>
    <property type="project" value="InterPro"/>
</dbReference>
<dbReference type="GO" id="GO:0046872">
    <property type="term" value="F:metal ion binding"/>
    <property type="evidence" value="ECO:0007669"/>
    <property type="project" value="UniProtKB-KW"/>
</dbReference>
<dbReference type="SUPFAM" id="SSF55594">
    <property type="entry name" value="HPr-like"/>
    <property type="match status" value="1"/>
</dbReference>
<dbReference type="InterPro" id="IPR015813">
    <property type="entry name" value="Pyrv/PenolPyrv_kinase-like_dom"/>
</dbReference>
<dbReference type="Pfam" id="PF00381">
    <property type="entry name" value="PTS-HPr"/>
    <property type="match status" value="1"/>
</dbReference>
<keyword evidence="16" id="KW-0479">Metal-binding</keyword>
<dbReference type="InterPro" id="IPR036637">
    <property type="entry name" value="Phosphohistidine_dom_sf"/>
</dbReference>
<evidence type="ECO:0000256" key="7">
    <source>
        <dbReference type="ARBA" id="ARBA00007837"/>
    </source>
</evidence>
<dbReference type="InterPro" id="IPR035895">
    <property type="entry name" value="HPr-like_sf"/>
</dbReference>
<comment type="function">
    <text evidence="5">General (non sugar-specific) component of the phosphoenolpyruvate-dependent sugar phosphotransferase system (sugar PTS). This major carbohydrate active-transport system catalyzes the phosphorylation of incoming sugar substrates concomitantly with their translocation across the cell membrane. The phosphoryl group from phosphoenolpyruvate (PEP) is transferred to the phosphoryl carrier protein HPr by enzyme I. Phospho-HPr then transfers it to the PTS EIIA domain.</text>
</comment>
<evidence type="ECO:0000256" key="8">
    <source>
        <dbReference type="ARBA" id="ARBA00012095"/>
    </source>
</evidence>
<comment type="catalytic activity">
    <reaction evidence="1">
        <text>L-histidyl-[protein] + phosphoenolpyruvate = N(pros)-phospho-L-histidyl-[protein] + pyruvate</text>
        <dbReference type="Rhea" id="RHEA:23880"/>
        <dbReference type="Rhea" id="RHEA-COMP:9745"/>
        <dbReference type="Rhea" id="RHEA-COMP:9746"/>
        <dbReference type="ChEBI" id="CHEBI:15361"/>
        <dbReference type="ChEBI" id="CHEBI:29979"/>
        <dbReference type="ChEBI" id="CHEBI:58702"/>
        <dbReference type="ChEBI" id="CHEBI:64837"/>
        <dbReference type="EC" id="2.7.3.9"/>
    </reaction>
</comment>
<dbReference type="NCBIfam" id="TIGR01417">
    <property type="entry name" value="PTS_I_fam"/>
    <property type="match status" value="1"/>
</dbReference>
<evidence type="ECO:0000256" key="2">
    <source>
        <dbReference type="ARBA" id="ARBA00001113"/>
    </source>
</evidence>
<dbReference type="CDD" id="cd00367">
    <property type="entry name" value="PTS-HPr_like"/>
    <property type="match status" value="1"/>
</dbReference>
<evidence type="ECO:0000256" key="4">
    <source>
        <dbReference type="ARBA" id="ARBA00002788"/>
    </source>
</evidence>
<reference evidence="23" key="1">
    <citation type="submission" date="2016-09" db="EMBL/GenBank/DDBJ databases">
        <title>Draft genome of thermotolerant cyanobacterium Desertifilum sp. strain IPPAS B-1220.</title>
        <authorList>
            <person name="Sinetova M.A."/>
            <person name="Bolakhan K."/>
            <person name="Zayadan B.K."/>
            <person name="Mironov K.S."/>
            <person name="Ustinova V."/>
            <person name="Kupriyanova E.V."/>
            <person name="Sidorov R.A."/>
            <person name="Skrypnik A.N."/>
            <person name="Gogoleva N.E."/>
            <person name="Gogolev Y.V."/>
            <person name="Los D.A."/>
        </authorList>
    </citation>
    <scope>NUCLEOTIDE SEQUENCE [LARGE SCALE GENOMIC DNA]</scope>
    <source>
        <strain evidence="23">IPPAS B-1220</strain>
    </source>
</reference>
<dbReference type="InterPro" id="IPR036618">
    <property type="entry name" value="PtsI_HPr-bd_sf"/>
</dbReference>
<evidence type="ECO:0000256" key="11">
    <source>
        <dbReference type="ARBA" id="ARBA00022448"/>
    </source>
</evidence>
<evidence type="ECO:0000256" key="14">
    <source>
        <dbReference type="ARBA" id="ARBA00022679"/>
    </source>
</evidence>
<evidence type="ECO:0000256" key="16">
    <source>
        <dbReference type="ARBA" id="ARBA00022723"/>
    </source>
</evidence>
<dbReference type="Pfam" id="PF00391">
    <property type="entry name" value="PEP-utilizers"/>
    <property type="match status" value="1"/>
</dbReference>
<dbReference type="GO" id="GO:0008965">
    <property type="term" value="F:phosphoenolpyruvate-protein phosphotransferase activity"/>
    <property type="evidence" value="ECO:0007669"/>
    <property type="project" value="UniProtKB-EC"/>
</dbReference>
<dbReference type="InterPro" id="IPR008731">
    <property type="entry name" value="PTS_EIN"/>
</dbReference>
<keyword evidence="15" id="KW-0598">Phosphotransferase system</keyword>
<dbReference type="InterPro" id="IPR004701">
    <property type="entry name" value="PTS_EIIA_man-typ"/>
</dbReference>
<evidence type="ECO:0000256" key="17">
    <source>
        <dbReference type="ARBA" id="ARBA00022777"/>
    </source>
</evidence>
<evidence type="ECO:0000259" key="22">
    <source>
        <dbReference type="PROSITE" id="PS51350"/>
    </source>
</evidence>
<evidence type="ECO:0000256" key="15">
    <source>
        <dbReference type="ARBA" id="ARBA00022683"/>
    </source>
</evidence>
<protein>
    <recommendedName>
        <fullName evidence="10">Phosphocarrier protein HPr</fullName>
        <ecNumber evidence="8">2.7.1.121</ecNumber>
        <ecNumber evidence="9">2.7.3.9</ecNumber>
    </recommendedName>
</protein>
<dbReference type="EC" id="2.7.3.9" evidence="9"/>
<comment type="function">
    <text evidence="4">Component of the dihydroxyacetone kinase complex, which is responsible for the phosphoenolpyruvate (PEP)-dependent phosphorylation of dihydroxyacetone. DhaM serves as the phosphoryl donor. Is phosphorylated by phosphoenolpyruvate in an EI- and HPr-dependent reaction, and a phosphorelay system on histidine residues finally leads to phosphoryl transfer to DhaL and dihydroxyacetone.</text>
</comment>
<dbReference type="PRINTS" id="PR01736">
    <property type="entry name" value="PHPHTRNFRASE"/>
</dbReference>
<dbReference type="InterPro" id="IPR040442">
    <property type="entry name" value="Pyrv_kinase-like_dom_sf"/>
</dbReference>
<sequence>MVGILIVSHSRKLAQGIQELVSQMIQGTVPIAIAAGMDDPQRPLGTDPLQIQQAIEALDCEDGVLVLMDLGSAVLSAEMALEFLPPEQRSRVKLCGAPLVEGAIAAAVKAATGGNLDQVYQEAYQGLNAKQTHLSFEGTVANLHPATATPPPESREIHLTIGLPMGLHARPAAQLVLNAAQFESQITLRNLTRQTSAINAKSINQVMMLGTRQGDEIAIAATGSDATAALACLQELVENHFGETDLEAPPPALAATPAIENNKLVGIPASSGIAIAPLYLYQSATSIVQHHHSDYPDIEWDELQLAIEIAKKELQTLQHQTFGKTGEQQAAIFTAHSLYLSDPELLSEVQTLIFEQQFTAAAAWKNTIDRTVTRYQALGDRDLQARAIDVADVGERVLRLLAGTIASRIELPEPAILVANDLTPSQTAQLDLSKVKGICTVSGSATSHSGILARSLGLPAIVGLSSQLLRLQPGTLLAMNGDTGELWIEPPPAELRQLEQKQQRQTQTTQPAVALSTPTATRDGHRVKLMANINTLTDAQAVKGSGAEGVGLLRSEFLFLDRTTLPTEAEQVAIYQEIAAAVAPEPLFIRLLDIGGDKPLPYLKLPSEANPFLGYRGIRVLLDRPELLKTQLKAILRVSHQYAVKAILPMVSAIAEVQAVQEILSQAQLELQQANVGFHRQLEIGIMIEVPAAVNLSDQLAGVANFFSIGTNDLTQYVMASDRNNAQVAHLADAFAPAILRNIQQTVTNAHRAGIPVCVCGELAAYREAIPILIGLGVDEFSLPVSVIPQLKRLIAQIDGDEAGAIASAVLNLDSGAAVREYVASRFSLPL</sequence>
<evidence type="ECO:0000259" key="21">
    <source>
        <dbReference type="PROSITE" id="PS51096"/>
    </source>
</evidence>
<comment type="similarity">
    <text evidence="7">Belongs to the PEP-utilizing enzyme family.</text>
</comment>
<dbReference type="OrthoDB" id="9765468at2"/>
<keyword evidence="11" id="KW-0813">Transport</keyword>
<dbReference type="PROSITE" id="PS00742">
    <property type="entry name" value="PEP_ENZYMES_2"/>
    <property type="match status" value="1"/>
</dbReference>
<dbReference type="InterPro" id="IPR001020">
    <property type="entry name" value="PTS_HPr_His_P_site"/>
</dbReference>
<dbReference type="PROSITE" id="PS00369">
    <property type="entry name" value="PTS_HPR_HIS"/>
    <property type="match status" value="1"/>
</dbReference>
<dbReference type="Pfam" id="PF02896">
    <property type="entry name" value="PEP-utilizers_C"/>
    <property type="match status" value="1"/>
</dbReference>
<dbReference type="Gene3D" id="3.50.30.10">
    <property type="entry name" value="Phosphohistidine domain"/>
    <property type="match status" value="1"/>
</dbReference>
<dbReference type="InterPro" id="IPR000121">
    <property type="entry name" value="PEP_util_C"/>
</dbReference>
<dbReference type="SUPFAM" id="SSF47831">
    <property type="entry name" value="Enzyme I of the PEP:sugar phosphotransferase system HPr-binding (sub)domain"/>
    <property type="match status" value="1"/>
</dbReference>
<evidence type="ECO:0000256" key="3">
    <source>
        <dbReference type="ARBA" id="ARBA00001946"/>
    </source>
</evidence>
<dbReference type="SUPFAM" id="SSF51621">
    <property type="entry name" value="Phosphoenolpyruvate/pyruvate domain"/>
    <property type="match status" value="1"/>
</dbReference>
<evidence type="ECO:0000256" key="10">
    <source>
        <dbReference type="ARBA" id="ARBA00020422"/>
    </source>
</evidence>
<feature type="region of interest" description="Disordered" evidence="20">
    <location>
        <begin position="497"/>
        <end position="519"/>
    </location>
</feature>
<dbReference type="EMBL" id="MJGC01000042">
    <property type="protein sequence ID" value="OEJ75952.1"/>
    <property type="molecule type" value="Genomic_DNA"/>
</dbReference>
<dbReference type="NCBIfam" id="TIGR01003">
    <property type="entry name" value="PTS_HPr_family"/>
    <property type="match status" value="1"/>
</dbReference>
<dbReference type="PROSITE" id="PS51096">
    <property type="entry name" value="PTS_EIIA_TYPE_4"/>
    <property type="match status" value="1"/>
</dbReference>
<evidence type="ECO:0000256" key="1">
    <source>
        <dbReference type="ARBA" id="ARBA00000683"/>
    </source>
</evidence>
<dbReference type="GO" id="GO:0009401">
    <property type="term" value="P:phosphoenolpyruvate-dependent sugar phosphotransferase system"/>
    <property type="evidence" value="ECO:0007669"/>
    <property type="project" value="UniProtKB-KW"/>
</dbReference>
<evidence type="ECO:0000256" key="20">
    <source>
        <dbReference type="SAM" id="MobiDB-lite"/>
    </source>
</evidence>
<feature type="domain" description="PTS EIIA type-4" evidence="21">
    <location>
        <begin position="1"/>
        <end position="134"/>
    </location>
</feature>
<dbReference type="SUPFAM" id="SSF52009">
    <property type="entry name" value="Phosphohistidine domain"/>
    <property type="match status" value="1"/>
</dbReference>
<dbReference type="PANTHER" id="PTHR46244">
    <property type="entry name" value="PHOSPHOENOLPYRUVATE-PROTEIN PHOSPHOTRANSFERASE"/>
    <property type="match status" value="1"/>
</dbReference>
<dbReference type="Pfam" id="PF03610">
    <property type="entry name" value="EIIA-man"/>
    <property type="match status" value="1"/>
</dbReference>
<dbReference type="STRING" id="1781255.BH720_06640"/>
<evidence type="ECO:0000256" key="13">
    <source>
        <dbReference type="ARBA" id="ARBA00022597"/>
    </source>
</evidence>